<reference evidence="2 3" key="1">
    <citation type="journal article" date="2022" name="Nat. Plants">
        <title>Genomes of leafy and leafless Platanthera orchids illuminate the evolution of mycoheterotrophy.</title>
        <authorList>
            <person name="Li M.H."/>
            <person name="Liu K.W."/>
            <person name="Li Z."/>
            <person name="Lu H.C."/>
            <person name="Ye Q.L."/>
            <person name="Zhang D."/>
            <person name="Wang J.Y."/>
            <person name="Li Y.F."/>
            <person name="Zhong Z.M."/>
            <person name="Liu X."/>
            <person name="Yu X."/>
            <person name="Liu D.K."/>
            <person name="Tu X.D."/>
            <person name="Liu B."/>
            <person name="Hao Y."/>
            <person name="Liao X.Y."/>
            <person name="Jiang Y.T."/>
            <person name="Sun W.H."/>
            <person name="Chen J."/>
            <person name="Chen Y.Q."/>
            <person name="Ai Y."/>
            <person name="Zhai J.W."/>
            <person name="Wu S.S."/>
            <person name="Zhou Z."/>
            <person name="Hsiao Y.Y."/>
            <person name="Wu W.L."/>
            <person name="Chen Y.Y."/>
            <person name="Lin Y.F."/>
            <person name="Hsu J.L."/>
            <person name="Li C.Y."/>
            <person name="Wang Z.W."/>
            <person name="Zhao X."/>
            <person name="Zhong W.Y."/>
            <person name="Ma X.K."/>
            <person name="Ma L."/>
            <person name="Huang J."/>
            <person name="Chen G.Z."/>
            <person name="Huang M.Z."/>
            <person name="Huang L."/>
            <person name="Peng D.H."/>
            <person name="Luo Y.B."/>
            <person name="Zou S.Q."/>
            <person name="Chen S.P."/>
            <person name="Lan S."/>
            <person name="Tsai W.C."/>
            <person name="Van de Peer Y."/>
            <person name="Liu Z.J."/>
        </authorList>
    </citation>
    <scope>NUCLEOTIDE SEQUENCE [LARGE SCALE GENOMIC DNA]</scope>
    <source>
        <strain evidence="2">Lor287</strain>
    </source>
</reference>
<comment type="caution">
    <text evidence="2">The sequence shown here is derived from an EMBL/GenBank/DDBJ whole genome shotgun (WGS) entry which is preliminary data.</text>
</comment>
<dbReference type="Pfam" id="PF07727">
    <property type="entry name" value="RVT_2"/>
    <property type="match status" value="1"/>
</dbReference>
<feature type="domain" description="Reverse transcriptase Ty1/copia-type" evidence="1">
    <location>
        <begin position="53"/>
        <end position="296"/>
    </location>
</feature>
<accession>A0AAP0G9Q4</accession>
<dbReference type="PANTHER" id="PTHR11439">
    <property type="entry name" value="GAG-POL-RELATED RETROTRANSPOSON"/>
    <property type="match status" value="1"/>
</dbReference>
<organism evidence="2 3">
    <name type="scientific">Platanthera zijinensis</name>
    <dbReference type="NCBI Taxonomy" id="2320716"/>
    <lineage>
        <taxon>Eukaryota</taxon>
        <taxon>Viridiplantae</taxon>
        <taxon>Streptophyta</taxon>
        <taxon>Embryophyta</taxon>
        <taxon>Tracheophyta</taxon>
        <taxon>Spermatophyta</taxon>
        <taxon>Magnoliopsida</taxon>
        <taxon>Liliopsida</taxon>
        <taxon>Asparagales</taxon>
        <taxon>Orchidaceae</taxon>
        <taxon>Orchidoideae</taxon>
        <taxon>Orchideae</taxon>
        <taxon>Orchidinae</taxon>
        <taxon>Platanthera</taxon>
    </lineage>
</organism>
<keyword evidence="3" id="KW-1185">Reference proteome</keyword>
<dbReference type="AlphaFoldDB" id="A0AAP0G9Q4"/>
<evidence type="ECO:0000313" key="2">
    <source>
        <dbReference type="EMBL" id="KAK8946894.1"/>
    </source>
</evidence>
<name>A0AAP0G9Q4_9ASPA</name>
<dbReference type="InterPro" id="IPR043502">
    <property type="entry name" value="DNA/RNA_pol_sf"/>
</dbReference>
<evidence type="ECO:0000313" key="3">
    <source>
        <dbReference type="Proteomes" id="UP001418222"/>
    </source>
</evidence>
<protein>
    <recommendedName>
        <fullName evidence="1">Reverse transcriptase Ty1/copia-type domain-containing protein</fullName>
    </recommendedName>
</protein>
<sequence length="531" mass="60128">MTDYVTYSALSFPYCAFVASISAVVVPNSVAEALDSSEWRAVMQEEIDALTKNHTWDMVPLPPSRRAVGCKWVYTVKHHPDGSVARYKARLVAKGYAQTQGVDYQETFAPVAKMNTIRVILSLAALRDWLLFQLDVKNVFLHGTLNEEVYMVPPPGFHSSADQRLVCRLRRSLYGLKQSPRAWADRFTKSMLRFGFQQSHADHTLFLRHRVGKMVALIVYVDDIVLTGDDVDGISEVKSFLNDQFEVTDLGHLRYFLGIEVARSSRCIYISQRKYILDLLQQTGLANSRPVDTPVEVSHRLADTEGELLSSTDASQYQRLVGKLIYLTMTRPDIAYVVGVLSQFMYSPRKPHWDAAIRVLHYLKGCPDKGILYSKTGHLRVESWTDADYAGSVSDRRSTSSYCMFLEGNLVTWRSKKQSVVSRSSAEAEYRAMALGICELLWPRILLTDLKIPIENPMILYCDNKSAISIAADPVQHDRTKHIEIDRHFIREKLISGVICTPFVPTSQQTADVLTKLSVDLCLKKLYPSWA</sequence>
<dbReference type="PANTHER" id="PTHR11439:SF463">
    <property type="entry name" value="REVERSE TRANSCRIPTASE TY1_COPIA-TYPE DOMAIN-CONTAINING PROTEIN"/>
    <property type="match status" value="1"/>
</dbReference>
<proteinExistence type="predicted"/>
<dbReference type="EMBL" id="JBBWWQ010000005">
    <property type="protein sequence ID" value="KAK8946894.1"/>
    <property type="molecule type" value="Genomic_DNA"/>
</dbReference>
<dbReference type="InterPro" id="IPR013103">
    <property type="entry name" value="RVT_2"/>
</dbReference>
<evidence type="ECO:0000259" key="1">
    <source>
        <dbReference type="Pfam" id="PF07727"/>
    </source>
</evidence>
<dbReference type="CDD" id="cd09272">
    <property type="entry name" value="RNase_HI_RT_Ty1"/>
    <property type="match status" value="1"/>
</dbReference>
<dbReference type="Proteomes" id="UP001418222">
    <property type="component" value="Unassembled WGS sequence"/>
</dbReference>
<gene>
    <name evidence="2" type="ORF">KSP39_PZI006799</name>
</gene>
<dbReference type="SUPFAM" id="SSF56672">
    <property type="entry name" value="DNA/RNA polymerases"/>
    <property type="match status" value="1"/>
</dbReference>